<dbReference type="InterPro" id="IPR036388">
    <property type="entry name" value="WH-like_DNA-bd_sf"/>
</dbReference>
<dbReference type="SUPFAM" id="SSF46785">
    <property type="entry name" value="Winged helix' DNA-binding domain"/>
    <property type="match status" value="1"/>
</dbReference>
<dbReference type="OrthoDB" id="9800519at2"/>
<evidence type="ECO:0000256" key="1">
    <source>
        <dbReference type="ARBA" id="ARBA00023125"/>
    </source>
</evidence>
<dbReference type="PROSITE" id="PS01332">
    <property type="entry name" value="HTH_RRF2_1"/>
    <property type="match status" value="1"/>
</dbReference>
<dbReference type="PROSITE" id="PS51197">
    <property type="entry name" value="HTH_RRF2_2"/>
    <property type="match status" value="1"/>
</dbReference>
<proteinExistence type="predicted"/>
<dbReference type="InterPro" id="IPR036390">
    <property type="entry name" value="WH_DNA-bd_sf"/>
</dbReference>
<dbReference type="Gene3D" id="1.10.10.10">
    <property type="entry name" value="Winged helix-like DNA-binding domain superfamily/Winged helix DNA-binding domain"/>
    <property type="match status" value="1"/>
</dbReference>
<dbReference type="Proteomes" id="UP000199227">
    <property type="component" value="Unassembled WGS sequence"/>
</dbReference>
<dbReference type="AlphaFoldDB" id="A0A1I5P7N7"/>
<keyword evidence="1" id="KW-0238">DNA-binding</keyword>
<accession>A0A1I5P7N7</accession>
<dbReference type="Pfam" id="PF02082">
    <property type="entry name" value="Rrf2"/>
    <property type="match status" value="1"/>
</dbReference>
<dbReference type="InterPro" id="IPR000944">
    <property type="entry name" value="Tscrpt_reg_Rrf2"/>
</dbReference>
<protein>
    <submittedName>
        <fullName evidence="2">Transcriptional regulator, BadM/Rrf2 family</fullName>
    </submittedName>
</protein>
<dbReference type="GO" id="GO:0003700">
    <property type="term" value="F:DNA-binding transcription factor activity"/>
    <property type="evidence" value="ECO:0007669"/>
    <property type="project" value="TreeGrafter"/>
</dbReference>
<dbReference type="PANTHER" id="PTHR33221:SF5">
    <property type="entry name" value="HTH-TYPE TRANSCRIPTIONAL REGULATOR ISCR"/>
    <property type="match status" value="1"/>
</dbReference>
<evidence type="ECO:0000313" key="3">
    <source>
        <dbReference type="Proteomes" id="UP000199227"/>
    </source>
</evidence>
<dbReference type="InterPro" id="IPR030489">
    <property type="entry name" value="TR_Rrf2-type_CS"/>
</dbReference>
<gene>
    <name evidence="2" type="ORF">SAMN05216234_1149</name>
</gene>
<sequence>MAGITAKGVYAVAAMLVLYQHADKNVPLSIEKIANEANVPKNFLEQILVSLKKSGILKSIRGAYGGYLLAKDPSEITVMDIINSVETQCCEDVCRTDNPVLRLFWNDFRSHMQIFLSKPITCFSEYIQKSANENMYYI</sequence>
<dbReference type="NCBIfam" id="TIGR00738">
    <property type="entry name" value="rrf2_super"/>
    <property type="match status" value="1"/>
</dbReference>
<dbReference type="RefSeq" id="WP_092912136.1">
    <property type="nucleotide sequence ID" value="NZ_CP136592.1"/>
</dbReference>
<dbReference type="EMBL" id="FOXB01000014">
    <property type="protein sequence ID" value="SFP29993.1"/>
    <property type="molecule type" value="Genomic_DNA"/>
</dbReference>
<organism evidence="2 3">
    <name type="scientific">Hydrogenimonas thermophila</name>
    <dbReference type="NCBI Taxonomy" id="223786"/>
    <lineage>
        <taxon>Bacteria</taxon>
        <taxon>Pseudomonadati</taxon>
        <taxon>Campylobacterota</taxon>
        <taxon>Epsilonproteobacteria</taxon>
        <taxon>Campylobacterales</taxon>
        <taxon>Hydrogenimonadaceae</taxon>
        <taxon>Hydrogenimonas</taxon>
    </lineage>
</organism>
<name>A0A1I5P7N7_9BACT</name>
<dbReference type="GO" id="GO:0005829">
    <property type="term" value="C:cytosol"/>
    <property type="evidence" value="ECO:0007669"/>
    <property type="project" value="TreeGrafter"/>
</dbReference>
<evidence type="ECO:0000313" key="2">
    <source>
        <dbReference type="EMBL" id="SFP29993.1"/>
    </source>
</evidence>
<dbReference type="GO" id="GO:0003677">
    <property type="term" value="F:DNA binding"/>
    <property type="evidence" value="ECO:0007669"/>
    <property type="project" value="UniProtKB-KW"/>
</dbReference>
<dbReference type="STRING" id="223786.SAMN05216234_1149"/>
<reference evidence="2 3" key="1">
    <citation type="submission" date="2016-10" db="EMBL/GenBank/DDBJ databases">
        <authorList>
            <person name="de Groot N.N."/>
        </authorList>
    </citation>
    <scope>NUCLEOTIDE SEQUENCE [LARGE SCALE GENOMIC DNA]</scope>
    <source>
        <strain evidence="2 3">EP1-55-1</strain>
    </source>
</reference>
<dbReference type="PANTHER" id="PTHR33221">
    <property type="entry name" value="WINGED HELIX-TURN-HELIX TRANSCRIPTIONAL REGULATOR, RRF2 FAMILY"/>
    <property type="match status" value="1"/>
</dbReference>
<keyword evidence="3" id="KW-1185">Reference proteome</keyword>